<sequence length="67" mass="7580">MKDADSRMTVTMRHELHFTWFGEDVKNDNTSTGDPGKVTDPKSRTEPEGPPDDIRAFFEKSNHSAIT</sequence>
<dbReference type="Proteomes" id="UP001217089">
    <property type="component" value="Unassembled WGS sequence"/>
</dbReference>
<comment type="caution">
    <text evidence="2">The sequence shown here is derived from an EMBL/GenBank/DDBJ whole genome shotgun (WGS) entry which is preliminary data.</text>
</comment>
<evidence type="ECO:0000256" key="1">
    <source>
        <dbReference type="SAM" id="MobiDB-lite"/>
    </source>
</evidence>
<feature type="region of interest" description="Disordered" evidence="1">
    <location>
        <begin position="22"/>
        <end position="67"/>
    </location>
</feature>
<protein>
    <submittedName>
        <fullName evidence="2">Uncharacterized protein</fullName>
    </submittedName>
</protein>
<evidence type="ECO:0000313" key="2">
    <source>
        <dbReference type="EMBL" id="KAJ8306358.1"/>
    </source>
</evidence>
<dbReference type="EMBL" id="JARBDR010000813">
    <property type="protein sequence ID" value="KAJ8306358.1"/>
    <property type="molecule type" value="Genomic_DNA"/>
</dbReference>
<proteinExistence type="predicted"/>
<accession>A0ABQ9ESU9</accession>
<keyword evidence="3" id="KW-1185">Reference proteome</keyword>
<feature type="compositionally biased region" description="Basic and acidic residues" evidence="1">
    <location>
        <begin position="37"/>
        <end position="67"/>
    </location>
</feature>
<name>A0ABQ9ESU9_TEGGR</name>
<evidence type="ECO:0000313" key="3">
    <source>
        <dbReference type="Proteomes" id="UP001217089"/>
    </source>
</evidence>
<gene>
    <name evidence="2" type="ORF">KUTeg_016903</name>
</gene>
<reference evidence="2 3" key="1">
    <citation type="submission" date="2022-12" db="EMBL/GenBank/DDBJ databases">
        <title>Chromosome-level genome of Tegillarca granosa.</title>
        <authorList>
            <person name="Kim J."/>
        </authorList>
    </citation>
    <scope>NUCLEOTIDE SEQUENCE [LARGE SCALE GENOMIC DNA]</scope>
    <source>
        <strain evidence="2">Teg-2019</strain>
        <tissue evidence="2">Adductor muscle</tissue>
    </source>
</reference>
<organism evidence="2 3">
    <name type="scientific">Tegillarca granosa</name>
    <name type="common">Malaysian cockle</name>
    <name type="synonym">Anadara granosa</name>
    <dbReference type="NCBI Taxonomy" id="220873"/>
    <lineage>
        <taxon>Eukaryota</taxon>
        <taxon>Metazoa</taxon>
        <taxon>Spiralia</taxon>
        <taxon>Lophotrochozoa</taxon>
        <taxon>Mollusca</taxon>
        <taxon>Bivalvia</taxon>
        <taxon>Autobranchia</taxon>
        <taxon>Pteriomorphia</taxon>
        <taxon>Arcoida</taxon>
        <taxon>Arcoidea</taxon>
        <taxon>Arcidae</taxon>
        <taxon>Tegillarca</taxon>
    </lineage>
</organism>